<evidence type="ECO:0000313" key="3">
    <source>
        <dbReference type="Proteomes" id="UP000292262"/>
    </source>
</evidence>
<organism evidence="2 3">
    <name type="scientific">Aquimarina brevivitae</name>
    <dbReference type="NCBI Taxonomy" id="323412"/>
    <lineage>
        <taxon>Bacteria</taxon>
        <taxon>Pseudomonadati</taxon>
        <taxon>Bacteroidota</taxon>
        <taxon>Flavobacteriia</taxon>
        <taxon>Flavobacteriales</taxon>
        <taxon>Flavobacteriaceae</taxon>
        <taxon>Aquimarina</taxon>
    </lineage>
</organism>
<proteinExistence type="predicted"/>
<keyword evidence="3" id="KW-1185">Reference proteome</keyword>
<comment type="caution">
    <text evidence="2">The sequence shown here is derived from an EMBL/GenBank/DDBJ whole genome shotgun (WGS) entry which is preliminary data.</text>
</comment>
<accession>A0A4Q7PFH7</accession>
<feature type="chain" id="PRO_5020196535" evidence="1">
    <location>
        <begin position="22"/>
        <end position="406"/>
    </location>
</feature>
<name>A0A4Q7PFH7_9FLAO</name>
<dbReference type="RefSeq" id="WP_130285079.1">
    <property type="nucleotide sequence ID" value="NZ_SGXE01000001.1"/>
</dbReference>
<sequence length="406" mass="46365">MKTIKFILVVLLIQLIISCSNDDQGVRGTNVLTTFDFTAVDPNQIPDVIFANDQNGNLIAELSLGGVPDVYQLTSDELYLAGNFTLSLFNESSSGTEKSLSTFYQVPVGQTLQIPESNYQYDGELKLNFDLSGTTNHQVNVYGLRRQFIDQSDDGAGQFSYTFAYNEEASANRLFIKLRYTEIGGMTRYAHLWVNDYTSSNEYFYTIPDFAETLLNRPTLNDEADDYSGFDLYGVLNGFNCNLYDPVTRDFYTVTEGFDNYLIRYYGGYTDDYTHQKRIVTNTFPENITTIRPNWDMNYSFVNNALAIEVNGQFSLLTLRTSYENTPNDINWDLYAPPVSGTYNLPELPSSLSADYQNHFNSGNPFDQDYAPMSHFTAYPNYNNLIINYLSNRTEHDGDERLIKYF</sequence>
<feature type="signal peptide" evidence="1">
    <location>
        <begin position="1"/>
        <end position="21"/>
    </location>
</feature>
<dbReference type="EMBL" id="SGXE01000001">
    <property type="protein sequence ID" value="RZS99226.1"/>
    <property type="molecule type" value="Genomic_DNA"/>
</dbReference>
<evidence type="ECO:0000313" key="2">
    <source>
        <dbReference type="EMBL" id="RZS99226.1"/>
    </source>
</evidence>
<dbReference type="PROSITE" id="PS51257">
    <property type="entry name" value="PROKAR_LIPOPROTEIN"/>
    <property type="match status" value="1"/>
</dbReference>
<keyword evidence="1" id="KW-0732">Signal</keyword>
<evidence type="ECO:0000256" key="1">
    <source>
        <dbReference type="SAM" id="SignalP"/>
    </source>
</evidence>
<dbReference type="Proteomes" id="UP000292262">
    <property type="component" value="Unassembled WGS sequence"/>
</dbReference>
<gene>
    <name evidence="2" type="ORF">EV197_0435</name>
</gene>
<reference evidence="2 3" key="1">
    <citation type="submission" date="2019-02" db="EMBL/GenBank/DDBJ databases">
        <title>Genomic Encyclopedia of Type Strains, Phase IV (KMG-IV): sequencing the most valuable type-strain genomes for metagenomic binning, comparative biology and taxonomic classification.</title>
        <authorList>
            <person name="Goeker M."/>
        </authorList>
    </citation>
    <scope>NUCLEOTIDE SEQUENCE [LARGE SCALE GENOMIC DNA]</scope>
    <source>
        <strain evidence="2 3">DSM 17196</strain>
    </source>
</reference>
<protein>
    <submittedName>
        <fullName evidence="2">Uncharacterized protein</fullName>
    </submittedName>
</protein>
<dbReference type="AlphaFoldDB" id="A0A4Q7PFH7"/>
<dbReference type="OrthoDB" id="1156168at2"/>